<gene>
    <name evidence="2" type="ORF">M8C21_013041</name>
</gene>
<dbReference type="EMBL" id="JAMZMK010006093">
    <property type="protein sequence ID" value="KAI7750739.1"/>
    <property type="molecule type" value="Genomic_DNA"/>
</dbReference>
<comment type="caution">
    <text evidence="2">The sequence shown here is derived from an EMBL/GenBank/DDBJ whole genome shotgun (WGS) entry which is preliminary data.</text>
</comment>
<evidence type="ECO:0000256" key="1">
    <source>
        <dbReference type="ARBA" id="ARBA00005437"/>
    </source>
</evidence>
<dbReference type="Proteomes" id="UP001206925">
    <property type="component" value="Unassembled WGS sequence"/>
</dbReference>
<comment type="similarity">
    <text evidence="1">Belongs to the LOR family.</text>
</comment>
<dbReference type="Pfam" id="PF04525">
    <property type="entry name" value="LOR"/>
    <property type="match status" value="2"/>
</dbReference>
<evidence type="ECO:0000313" key="3">
    <source>
        <dbReference type="Proteomes" id="UP001206925"/>
    </source>
</evidence>
<evidence type="ECO:0008006" key="4">
    <source>
        <dbReference type="Google" id="ProtNLM"/>
    </source>
</evidence>
<sequence>MTKVYPKSVIPPLVSSSDQQHVFSESSNVILTVWKKSLLFNCDGFTVFDAKGNLVFRVDNYATGNKSEVVLMDATGRSLLTIRRKKASITESWLVYDGETKVNPRYSVTKHVNFLKGKSLAHMSTVGSSNNRNKKSNVAYEIEGSYTQRSCVVYDDKRRRVAEIKRKEAVGGVAFGGDVFRLVVEPEIGSTVAMALVVVLDQMFGGSSKRMLRFVLEKDVVEDGTTYVTLICWRVYPNCDQQRLVSESSTTGRNTDPVVLTVWKKSLLFNCDGFTVFDSKGNLVFRVDNYAAGNRSEVVLMDATGRSLHTIRRKRASITESWLVYDGETKVSPRYSVTKHVNFLNGKSLAHVSTVGSPNNKNKKSSVAYDIEGSYTQRSCVVYDDKRRCVAEIKRKEAVGGVAFGGDVFRLVVQPDIGSTVAMALVVVLDQMSDMKSINESTFVNLGSDWVYRESERLHLDQHIGVSLGDVY</sequence>
<dbReference type="InterPro" id="IPR038595">
    <property type="entry name" value="LOR_sf"/>
</dbReference>
<dbReference type="PANTHER" id="PTHR31087:SF22">
    <property type="entry name" value="PROTEIN LURP-ONE-RELATED 8"/>
    <property type="match status" value="1"/>
</dbReference>
<dbReference type="PANTHER" id="PTHR31087">
    <property type="match status" value="1"/>
</dbReference>
<dbReference type="Gene3D" id="2.40.160.200">
    <property type="entry name" value="LURP1-related"/>
    <property type="match status" value="2"/>
</dbReference>
<keyword evidence="3" id="KW-1185">Reference proteome</keyword>
<feature type="non-terminal residue" evidence="2">
    <location>
        <position position="1"/>
    </location>
</feature>
<dbReference type="InterPro" id="IPR007612">
    <property type="entry name" value="LOR"/>
</dbReference>
<dbReference type="AlphaFoldDB" id="A0AAD5D101"/>
<dbReference type="InterPro" id="IPR025659">
    <property type="entry name" value="Tubby-like_C"/>
</dbReference>
<organism evidence="2 3">
    <name type="scientific">Ambrosia artemisiifolia</name>
    <name type="common">Common ragweed</name>
    <dbReference type="NCBI Taxonomy" id="4212"/>
    <lineage>
        <taxon>Eukaryota</taxon>
        <taxon>Viridiplantae</taxon>
        <taxon>Streptophyta</taxon>
        <taxon>Embryophyta</taxon>
        <taxon>Tracheophyta</taxon>
        <taxon>Spermatophyta</taxon>
        <taxon>Magnoliopsida</taxon>
        <taxon>eudicotyledons</taxon>
        <taxon>Gunneridae</taxon>
        <taxon>Pentapetalae</taxon>
        <taxon>asterids</taxon>
        <taxon>campanulids</taxon>
        <taxon>Asterales</taxon>
        <taxon>Asteraceae</taxon>
        <taxon>Asteroideae</taxon>
        <taxon>Heliantheae alliance</taxon>
        <taxon>Heliantheae</taxon>
        <taxon>Ambrosia</taxon>
    </lineage>
</organism>
<name>A0AAD5D101_AMBAR</name>
<proteinExistence type="inferred from homology"/>
<protein>
    <recommendedName>
        <fullName evidence="4">Protein LURP-one-related 8</fullName>
    </recommendedName>
</protein>
<evidence type="ECO:0000313" key="2">
    <source>
        <dbReference type="EMBL" id="KAI7750739.1"/>
    </source>
</evidence>
<accession>A0AAD5D101</accession>
<dbReference type="SUPFAM" id="SSF54518">
    <property type="entry name" value="Tubby C-terminal domain-like"/>
    <property type="match status" value="2"/>
</dbReference>
<reference evidence="2" key="1">
    <citation type="submission" date="2022-06" db="EMBL/GenBank/DDBJ databases">
        <title>Uncovering the hologenomic basis of an extraordinary plant invasion.</title>
        <authorList>
            <person name="Bieker V.C."/>
            <person name="Martin M.D."/>
            <person name="Gilbert T."/>
            <person name="Hodgins K."/>
            <person name="Battlay P."/>
            <person name="Petersen B."/>
            <person name="Wilson J."/>
        </authorList>
    </citation>
    <scope>NUCLEOTIDE SEQUENCE</scope>
    <source>
        <strain evidence="2">AA19_3_7</strain>
        <tissue evidence="2">Leaf</tissue>
    </source>
</reference>